<organism evidence="1">
    <name type="scientific">Culex pipiens</name>
    <name type="common">House mosquito</name>
    <dbReference type="NCBI Taxonomy" id="7175"/>
    <lineage>
        <taxon>Eukaryota</taxon>
        <taxon>Metazoa</taxon>
        <taxon>Ecdysozoa</taxon>
        <taxon>Arthropoda</taxon>
        <taxon>Hexapoda</taxon>
        <taxon>Insecta</taxon>
        <taxon>Pterygota</taxon>
        <taxon>Neoptera</taxon>
        <taxon>Endopterygota</taxon>
        <taxon>Diptera</taxon>
        <taxon>Nematocera</taxon>
        <taxon>Culicoidea</taxon>
        <taxon>Culicidae</taxon>
        <taxon>Culicinae</taxon>
        <taxon>Culicini</taxon>
        <taxon>Culex</taxon>
        <taxon>Culex</taxon>
    </lineage>
</organism>
<proteinExistence type="predicted"/>
<dbReference type="AlphaFoldDB" id="A0A8D8HSS8"/>
<dbReference type="EMBL" id="HBUE01222605">
    <property type="protein sequence ID" value="CAG6540349.1"/>
    <property type="molecule type" value="Transcribed_RNA"/>
</dbReference>
<reference evidence="1" key="1">
    <citation type="submission" date="2021-05" db="EMBL/GenBank/DDBJ databases">
        <authorList>
            <person name="Alioto T."/>
            <person name="Alioto T."/>
            <person name="Gomez Garrido J."/>
        </authorList>
    </citation>
    <scope>NUCLEOTIDE SEQUENCE</scope>
</reference>
<dbReference type="EMBL" id="HBUE01329275">
    <property type="protein sequence ID" value="CAG6592418.1"/>
    <property type="molecule type" value="Transcribed_RNA"/>
</dbReference>
<name>A0A8D8HSS8_CULPI</name>
<sequence>MRHAEVATRAPTLRRRSIDLEQRMRQGPNRYILSSDAVIHQCEEIAIEEGVGGESLQICYRKQRRPVKVSAVPESKSNTCSSLFEKLPPTATSTDKSFAFQRHP</sequence>
<protein>
    <submittedName>
        <fullName evidence="1">(northern house mosquito) hypothetical protein</fullName>
    </submittedName>
</protein>
<evidence type="ECO:0000313" key="1">
    <source>
        <dbReference type="EMBL" id="CAG6540349.1"/>
    </source>
</evidence>
<accession>A0A8D8HSS8</accession>